<evidence type="ECO:0000313" key="7">
    <source>
        <dbReference type="Proteomes" id="UP000824230"/>
    </source>
</evidence>
<proteinExistence type="predicted"/>
<feature type="coiled-coil region" evidence="4">
    <location>
        <begin position="1"/>
        <end position="28"/>
    </location>
</feature>
<keyword evidence="3" id="KW-0804">Transcription</keyword>
<dbReference type="SUPFAM" id="SSF46785">
    <property type="entry name" value="Winged helix' DNA-binding domain"/>
    <property type="match status" value="1"/>
</dbReference>
<evidence type="ECO:0000313" key="6">
    <source>
        <dbReference type="EMBL" id="HIX36386.1"/>
    </source>
</evidence>
<dbReference type="Gene3D" id="1.10.10.10">
    <property type="entry name" value="Winged helix-like DNA-binding domain superfamily/Winged helix DNA-binding domain"/>
    <property type="match status" value="1"/>
</dbReference>
<evidence type="ECO:0000256" key="2">
    <source>
        <dbReference type="ARBA" id="ARBA00023125"/>
    </source>
</evidence>
<evidence type="ECO:0000256" key="1">
    <source>
        <dbReference type="ARBA" id="ARBA00023015"/>
    </source>
</evidence>
<dbReference type="PRINTS" id="PR00778">
    <property type="entry name" value="HTHARSR"/>
</dbReference>
<dbReference type="CDD" id="cd00090">
    <property type="entry name" value="HTH_ARSR"/>
    <property type="match status" value="1"/>
</dbReference>
<dbReference type="NCBIfam" id="NF033788">
    <property type="entry name" value="HTH_metalloreg"/>
    <property type="match status" value="1"/>
</dbReference>
<dbReference type="InterPro" id="IPR011991">
    <property type="entry name" value="ArsR-like_HTH"/>
</dbReference>
<dbReference type="AlphaFoldDB" id="A0A9D1VJX2"/>
<dbReference type="SMART" id="SM00418">
    <property type="entry name" value="HTH_ARSR"/>
    <property type="match status" value="1"/>
</dbReference>
<evidence type="ECO:0000256" key="4">
    <source>
        <dbReference type="SAM" id="Coils"/>
    </source>
</evidence>
<dbReference type="PANTHER" id="PTHR33154">
    <property type="entry name" value="TRANSCRIPTIONAL REGULATOR, ARSR FAMILY"/>
    <property type="match status" value="1"/>
</dbReference>
<protein>
    <submittedName>
        <fullName evidence="6">Metalloregulator ArsR/SmtB family transcription factor</fullName>
    </submittedName>
</protein>
<accession>A0A9D1VJX2</accession>
<gene>
    <name evidence="6" type="ORF">H9738_00735</name>
</gene>
<dbReference type="GO" id="GO:0003677">
    <property type="term" value="F:DNA binding"/>
    <property type="evidence" value="ECO:0007669"/>
    <property type="project" value="UniProtKB-KW"/>
</dbReference>
<dbReference type="PROSITE" id="PS50987">
    <property type="entry name" value="HTH_ARSR_2"/>
    <property type="match status" value="1"/>
</dbReference>
<evidence type="ECO:0000259" key="5">
    <source>
        <dbReference type="PROSITE" id="PS50987"/>
    </source>
</evidence>
<organism evidence="6 7">
    <name type="scientific">Candidatus Blautia pullistercoris</name>
    <dbReference type="NCBI Taxonomy" id="2838499"/>
    <lineage>
        <taxon>Bacteria</taxon>
        <taxon>Bacillati</taxon>
        <taxon>Bacillota</taxon>
        <taxon>Clostridia</taxon>
        <taxon>Lachnospirales</taxon>
        <taxon>Lachnospiraceae</taxon>
        <taxon>Blautia</taxon>
    </lineage>
</organism>
<feature type="domain" description="HTH arsR-type" evidence="5">
    <location>
        <begin position="11"/>
        <end position="109"/>
    </location>
</feature>
<dbReference type="PANTHER" id="PTHR33154:SF33">
    <property type="entry name" value="TRANSCRIPTIONAL REPRESSOR SDPR"/>
    <property type="match status" value="1"/>
</dbReference>
<dbReference type="InterPro" id="IPR001845">
    <property type="entry name" value="HTH_ArsR_DNA-bd_dom"/>
</dbReference>
<dbReference type="Proteomes" id="UP000824230">
    <property type="component" value="Unassembled WGS sequence"/>
</dbReference>
<keyword evidence="4" id="KW-0175">Coiled coil</keyword>
<sequence>MKNTREDIQRLEKELRACQKILTAIGDETRQHLLCIMLQGECSGSRVIEFAEKTNLSRPAVSHHMQILKDAGIVKSRKESTCIYYYLDPEASEINNLIALFTDIKKCMEKAPDRKGDDFPDH</sequence>
<dbReference type="InterPro" id="IPR051081">
    <property type="entry name" value="HTH_MetalResp_TranReg"/>
</dbReference>
<dbReference type="GO" id="GO:0003700">
    <property type="term" value="F:DNA-binding transcription factor activity"/>
    <property type="evidence" value="ECO:0007669"/>
    <property type="project" value="InterPro"/>
</dbReference>
<keyword evidence="2" id="KW-0238">DNA-binding</keyword>
<dbReference type="Pfam" id="PF01022">
    <property type="entry name" value="HTH_5"/>
    <property type="match status" value="1"/>
</dbReference>
<reference evidence="6" key="2">
    <citation type="submission" date="2021-04" db="EMBL/GenBank/DDBJ databases">
        <authorList>
            <person name="Gilroy R."/>
        </authorList>
    </citation>
    <scope>NUCLEOTIDE SEQUENCE</scope>
    <source>
        <strain evidence="6">ChiHjej12B11-1927</strain>
    </source>
</reference>
<dbReference type="InterPro" id="IPR036388">
    <property type="entry name" value="WH-like_DNA-bd_sf"/>
</dbReference>
<comment type="caution">
    <text evidence="6">The sequence shown here is derived from an EMBL/GenBank/DDBJ whole genome shotgun (WGS) entry which is preliminary data.</text>
</comment>
<keyword evidence="1" id="KW-0805">Transcription regulation</keyword>
<name>A0A9D1VJX2_9FIRM</name>
<evidence type="ECO:0000256" key="3">
    <source>
        <dbReference type="ARBA" id="ARBA00023163"/>
    </source>
</evidence>
<dbReference type="EMBL" id="DXFG01000019">
    <property type="protein sequence ID" value="HIX36386.1"/>
    <property type="molecule type" value="Genomic_DNA"/>
</dbReference>
<dbReference type="InterPro" id="IPR036390">
    <property type="entry name" value="WH_DNA-bd_sf"/>
</dbReference>
<reference evidence="6" key="1">
    <citation type="journal article" date="2021" name="PeerJ">
        <title>Extensive microbial diversity within the chicken gut microbiome revealed by metagenomics and culture.</title>
        <authorList>
            <person name="Gilroy R."/>
            <person name="Ravi A."/>
            <person name="Getino M."/>
            <person name="Pursley I."/>
            <person name="Horton D.L."/>
            <person name="Alikhan N.F."/>
            <person name="Baker D."/>
            <person name="Gharbi K."/>
            <person name="Hall N."/>
            <person name="Watson M."/>
            <person name="Adriaenssens E.M."/>
            <person name="Foster-Nyarko E."/>
            <person name="Jarju S."/>
            <person name="Secka A."/>
            <person name="Antonio M."/>
            <person name="Oren A."/>
            <person name="Chaudhuri R.R."/>
            <person name="La Ragione R."/>
            <person name="Hildebrand F."/>
            <person name="Pallen M.J."/>
        </authorList>
    </citation>
    <scope>NUCLEOTIDE SEQUENCE</scope>
    <source>
        <strain evidence="6">ChiHjej12B11-1927</strain>
    </source>
</reference>